<name>A0A382KZW7_9ZZZZ</name>
<proteinExistence type="predicted"/>
<feature type="non-terminal residue" evidence="1">
    <location>
        <position position="1"/>
    </location>
</feature>
<sequence>VIKIDKIIGDIIFISFKNIECFKDIGIANTSGHFLLKGYDQLGLWLEHPGLVILNNEDDAGNPLPAHKQIKENIPADFIVSWDNVNTIMQYPEREGYDLPSEFDKNFGFNIKDKD</sequence>
<reference evidence="1" key="1">
    <citation type="submission" date="2018-05" db="EMBL/GenBank/DDBJ databases">
        <authorList>
            <person name="Lanie J.A."/>
            <person name="Ng W.-L."/>
            <person name="Kazmierczak K.M."/>
            <person name="Andrzejewski T.M."/>
            <person name="Davidsen T.M."/>
            <person name="Wayne K.J."/>
            <person name="Tettelin H."/>
            <person name="Glass J.I."/>
            <person name="Rusch D."/>
            <person name="Podicherti R."/>
            <person name="Tsui H.-C.T."/>
            <person name="Winkler M.E."/>
        </authorList>
    </citation>
    <scope>NUCLEOTIDE SEQUENCE</scope>
</reference>
<gene>
    <name evidence="1" type="ORF">METZ01_LOCUS281959</name>
</gene>
<accession>A0A382KZW7</accession>
<evidence type="ECO:0000313" key="1">
    <source>
        <dbReference type="EMBL" id="SVC29105.1"/>
    </source>
</evidence>
<organism evidence="1">
    <name type="scientific">marine metagenome</name>
    <dbReference type="NCBI Taxonomy" id="408172"/>
    <lineage>
        <taxon>unclassified sequences</taxon>
        <taxon>metagenomes</taxon>
        <taxon>ecological metagenomes</taxon>
    </lineage>
</organism>
<dbReference type="AlphaFoldDB" id="A0A382KZW7"/>
<dbReference type="EMBL" id="UINC01083421">
    <property type="protein sequence ID" value="SVC29105.1"/>
    <property type="molecule type" value="Genomic_DNA"/>
</dbReference>
<protein>
    <submittedName>
        <fullName evidence="1">Uncharacterized protein</fullName>
    </submittedName>
</protein>